<keyword evidence="5" id="KW-1185">Reference proteome</keyword>
<feature type="region of interest" description="Disordered" evidence="3">
    <location>
        <begin position="155"/>
        <end position="190"/>
    </location>
</feature>
<sequence length="190" mass="21594">EIDGHQSSSNIRAIWHPKLNQIVTSRSDGSIQMLYDPKYSIRGALLCSVRKKLKRKEIFTMATPTIITPHALPLFKQERRKSHYVQMLKDRKDPIKSQRPELPVTGSGSGGRIAAAGKTFASFIARNLGVRAKIDDNEDPRDALLRHAKDAEENPYWVTPAYQQNQPKTIFSMEQSTTNDQHDDDDDKHD</sequence>
<evidence type="ECO:0000313" key="4">
    <source>
        <dbReference type="EMBL" id="OTF69340.1"/>
    </source>
</evidence>
<dbReference type="EMBL" id="MUJZ01071041">
    <property type="protein sequence ID" value="OTF69340.1"/>
    <property type="molecule type" value="Genomic_DNA"/>
</dbReference>
<dbReference type="OrthoDB" id="10264376at2759"/>
<keyword evidence="2" id="KW-0677">Repeat</keyword>
<evidence type="ECO:0000256" key="3">
    <source>
        <dbReference type="SAM" id="MobiDB-lite"/>
    </source>
</evidence>
<comment type="caution">
    <text evidence="4">The sequence shown here is derived from an EMBL/GenBank/DDBJ whole genome shotgun (WGS) entry which is preliminary data.</text>
</comment>
<dbReference type="InterPro" id="IPR051858">
    <property type="entry name" value="WD_repeat_GAD-1"/>
</dbReference>
<dbReference type="GO" id="GO:0035861">
    <property type="term" value="C:site of double-strand break"/>
    <property type="evidence" value="ECO:0007669"/>
    <property type="project" value="TreeGrafter"/>
</dbReference>
<dbReference type="AlphaFoldDB" id="A0A1Y3ALM4"/>
<organism evidence="4 5">
    <name type="scientific">Euroglyphus maynei</name>
    <name type="common">Mayne's house dust mite</name>
    <dbReference type="NCBI Taxonomy" id="6958"/>
    <lineage>
        <taxon>Eukaryota</taxon>
        <taxon>Metazoa</taxon>
        <taxon>Ecdysozoa</taxon>
        <taxon>Arthropoda</taxon>
        <taxon>Chelicerata</taxon>
        <taxon>Arachnida</taxon>
        <taxon>Acari</taxon>
        <taxon>Acariformes</taxon>
        <taxon>Sarcoptiformes</taxon>
        <taxon>Astigmata</taxon>
        <taxon>Psoroptidia</taxon>
        <taxon>Analgoidea</taxon>
        <taxon>Pyroglyphidae</taxon>
        <taxon>Pyroglyphinae</taxon>
        <taxon>Euroglyphus</taxon>
    </lineage>
</organism>
<accession>A0A1Y3ALM4</accession>
<evidence type="ECO:0000256" key="2">
    <source>
        <dbReference type="ARBA" id="ARBA00022737"/>
    </source>
</evidence>
<feature type="compositionally biased region" description="Polar residues" evidence="3">
    <location>
        <begin position="161"/>
        <end position="179"/>
    </location>
</feature>
<reference evidence="4 5" key="1">
    <citation type="submission" date="2017-03" db="EMBL/GenBank/DDBJ databases">
        <title>Genome Survey of Euroglyphus maynei.</title>
        <authorList>
            <person name="Arlian L.G."/>
            <person name="Morgan M.S."/>
            <person name="Rider S.D."/>
        </authorList>
    </citation>
    <scope>NUCLEOTIDE SEQUENCE [LARGE SCALE GENOMIC DNA]</scope>
    <source>
        <strain evidence="4">Arlian Lab</strain>
        <tissue evidence="4">Whole body</tissue>
    </source>
</reference>
<dbReference type="PANTHER" id="PTHR16017:SF0">
    <property type="entry name" value="WD REPEAT-CONTAINING PROTEIN 70"/>
    <property type="match status" value="1"/>
</dbReference>
<feature type="non-terminal residue" evidence="4">
    <location>
        <position position="190"/>
    </location>
</feature>
<evidence type="ECO:0000313" key="5">
    <source>
        <dbReference type="Proteomes" id="UP000194236"/>
    </source>
</evidence>
<feature type="non-terminal residue" evidence="4">
    <location>
        <position position="1"/>
    </location>
</feature>
<gene>
    <name evidence="4" type="ORF">BLA29_011683</name>
</gene>
<dbReference type="PANTHER" id="PTHR16017">
    <property type="entry name" value="GASTRULATION DEFECTIVE PROTEIN 1-RELATED"/>
    <property type="match status" value="1"/>
</dbReference>
<keyword evidence="1" id="KW-0853">WD repeat</keyword>
<protein>
    <submittedName>
        <fullName evidence="4">WD repeat-containing protein 70-like protein</fullName>
    </submittedName>
</protein>
<evidence type="ECO:0000256" key="1">
    <source>
        <dbReference type="ARBA" id="ARBA00022574"/>
    </source>
</evidence>
<name>A0A1Y3ALM4_EURMA</name>
<dbReference type="GO" id="GO:0005634">
    <property type="term" value="C:nucleus"/>
    <property type="evidence" value="ECO:0007669"/>
    <property type="project" value="TreeGrafter"/>
</dbReference>
<dbReference type="Proteomes" id="UP000194236">
    <property type="component" value="Unassembled WGS sequence"/>
</dbReference>
<proteinExistence type="predicted"/>